<dbReference type="InterPro" id="IPR029044">
    <property type="entry name" value="Nucleotide-diphossugar_trans"/>
</dbReference>
<dbReference type="Gene3D" id="3.90.550.10">
    <property type="entry name" value="Spore Coat Polysaccharide Biosynthesis Protein SpsA, Chain A"/>
    <property type="match status" value="1"/>
</dbReference>
<dbReference type="PANTHER" id="PTHR48090:SF7">
    <property type="entry name" value="RFBJ PROTEIN"/>
    <property type="match status" value="1"/>
</dbReference>
<dbReference type="AlphaFoldDB" id="A0A7C8FU02"/>
<evidence type="ECO:0000313" key="4">
    <source>
        <dbReference type="Proteomes" id="UP000481339"/>
    </source>
</evidence>
<reference evidence="3 4" key="1">
    <citation type="submission" date="2019-09" db="EMBL/GenBank/DDBJ databases">
        <title>Phylogeny of genus Pseudoclavibacter and closely related genus.</title>
        <authorList>
            <person name="Li Y."/>
        </authorList>
    </citation>
    <scope>NUCLEOTIDE SEQUENCE [LARGE SCALE GENOMIC DNA]</scope>
    <source>
        <strain evidence="3 4">JCM 16921</strain>
    </source>
</reference>
<feature type="domain" description="Glycosyltransferase 2-like" evidence="2">
    <location>
        <begin position="13"/>
        <end position="166"/>
    </location>
</feature>
<accession>A0A7C8FU02</accession>
<keyword evidence="3" id="KW-0808">Transferase</keyword>
<dbReference type="RefSeq" id="WP_158035418.1">
    <property type="nucleotide sequence ID" value="NZ_BAAAZV010000018.1"/>
</dbReference>
<dbReference type="EMBL" id="WBKA01000001">
    <property type="protein sequence ID" value="KAB1633632.1"/>
    <property type="molecule type" value="Genomic_DNA"/>
</dbReference>
<name>A0A7C8FU02_9MICO</name>
<dbReference type="InterPro" id="IPR050256">
    <property type="entry name" value="Glycosyltransferase_2"/>
</dbReference>
<proteinExistence type="inferred from homology"/>
<keyword evidence="4" id="KW-1185">Reference proteome</keyword>
<dbReference type="CDD" id="cd04179">
    <property type="entry name" value="DPM_DPG-synthase_like"/>
    <property type="match status" value="1"/>
</dbReference>
<evidence type="ECO:0000313" key="3">
    <source>
        <dbReference type="EMBL" id="KAB1633632.1"/>
    </source>
</evidence>
<dbReference type="GO" id="GO:0016740">
    <property type="term" value="F:transferase activity"/>
    <property type="evidence" value="ECO:0007669"/>
    <property type="project" value="UniProtKB-KW"/>
</dbReference>
<evidence type="ECO:0000256" key="1">
    <source>
        <dbReference type="ARBA" id="ARBA00006739"/>
    </source>
</evidence>
<dbReference type="SUPFAM" id="SSF53448">
    <property type="entry name" value="Nucleotide-diphospho-sugar transferases"/>
    <property type="match status" value="1"/>
</dbReference>
<comment type="caution">
    <text evidence="3">The sequence shown here is derived from an EMBL/GenBank/DDBJ whole genome shotgun (WGS) entry which is preliminary data.</text>
</comment>
<dbReference type="Pfam" id="PF00535">
    <property type="entry name" value="Glycos_transf_2"/>
    <property type="match status" value="1"/>
</dbReference>
<evidence type="ECO:0000259" key="2">
    <source>
        <dbReference type="Pfam" id="PF00535"/>
    </source>
</evidence>
<gene>
    <name evidence="3" type="ORF">F8O02_01515</name>
</gene>
<dbReference type="Proteomes" id="UP000481339">
    <property type="component" value="Unassembled WGS sequence"/>
</dbReference>
<dbReference type="PANTHER" id="PTHR48090">
    <property type="entry name" value="UNDECAPRENYL-PHOSPHATE 4-DEOXY-4-FORMAMIDO-L-ARABINOSE TRANSFERASE-RELATED"/>
    <property type="match status" value="1"/>
</dbReference>
<protein>
    <submittedName>
        <fullName evidence="3">Glycosyltransferase family 2 protein</fullName>
    </submittedName>
</protein>
<sequence>MTRKSSREELTWLIVPLYNEGPVVGEVIAEAVKTFPHIVCVDDGSSDGSGDVALDAGAVVLRHPINLGQGAALQTGLTFALGHDPQACFFVTFDSDGQHRTEDVQHMIRRLDDDDLDVVLGSRFLDDETNMTRLKRVILKAAVVFENLTTGIRLTDAHNGLRAFSRHGAQQIHITQNRMAHASEITSQIAHAHLRYAEEPVHIRYTDYSRAKGQSVWNAVNILGDLWLR</sequence>
<comment type="similarity">
    <text evidence="1">Belongs to the glycosyltransferase 2 family.</text>
</comment>
<dbReference type="InterPro" id="IPR001173">
    <property type="entry name" value="Glyco_trans_2-like"/>
</dbReference>
<dbReference type="OrthoDB" id="9810303at2"/>
<organism evidence="3 4">
    <name type="scientific">Pseudoclavibacter caeni</name>
    <dbReference type="NCBI Taxonomy" id="908846"/>
    <lineage>
        <taxon>Bacteria</taxon>
        <taxon>Bacillati</taxon>
        <taxon>Actinomycetota</taxon>
        <taxon>Actinomycetes</taxon>
        <taxon>Micrococcales</taxon>
        <taxon>Microbacteriaceae</taxon>
        <taxon>Pseudoclavibacter</taxon>
    </lineage>
</organism>